<evidence type="ECO:0000259" key="12">
    <source>
        <dbReference type="PROSITE" id="PS50112"/>
    </source>
</evidence>
<dbReference type="SMART" id="SM00091">
    <property type="entry name" value="PAS"/>
    <property type="match status" value="3"/>
</dbReference>
<evidence type="ECO:0000256" key="8">
    <source>
        <dbReference type="SAM" id="Coils"/>
    </source>
</evidence>
<dbReference type="PANTHER" id="PTHR43047">
    <property type="entry name" value="TWO-COMPONENT HISTIDINE PROTEIN KINASE"/>
    <property type="match status" value="1"/>
</dbReference>
<dbReference type="CDD" id="cd17546">
    <property type="entry name" value="REC_hyHK_CKI1_RcsC-like"/>
    <property type="match status" value="1"/>
</dbReference>
<dbReference type="PROSITE" id="PS50109">
    <property type="entry name" value="HIS_KIN"/>
    <property type="match status" value="1"/>
</dbReference>
<feature type="domain" description="Histidine kinase" evidence="10">
    <location>
        <begin position="683"/>
        <end position="908"/>
    </location>
</feature>
<keyword evidence="3 7" id="KW-0597">Phosphoprotein</keyword>
<feature type="domain" description="PAS" evidence="12">
    <location>
        <begin position="293"/>
        <end position="347"/>
    </location>
</feature>
<dbReference type="SUPFAM" id="SSF52172">
    <property type="entry name" value="CheY-like"/>
    <property type="match status" value="1"/>
</dbReference>
<dbReference type="PRINTS" id="PR00344">
    <property type="entry name" value="BCTRLSENSOR"/>
</dbReference>
<feature type="coiled-coil region" evidence="8">
    <location>
        <begin position="656"/>
        <end position="683"/>
    </location>
</feature>
<dbReference type="PROSITE" id="PS50112">
    <property type="entry name" value="PAS"/>
    <property type="match status" value="2"/>
</dbReference>
<evidence type="ECO:0000256" key="5">
    <source>
        <dbReference type="ARBA" id="ARBA00022777"/>
    </source>
</evidence>
<dbReference type="SUPFAM" id="SSF47384">
    <property type="entry name" value="Homodimeric domain of signal transducing histidine kinase"/>
    <property type="match status" value="1"/>
</dbReference>
<keyword evidence="9" id="KW-1133">Transmembrane helix</keyword>
<gene>
    <name evidence="14" type="ORF">K4A83_15310</name>
</gene>
<dbReference type="InterPro" id="IPR036097">
    <property type="entry name" value="HisK_dim/P_sf"/>
</dbReference>
<dbReference type="InterPro" id="IPR003594">
    <property type="entry name" value="HATPase_dom"/>
</dbReference>
<dbReference type="SMART" id="SM00086">
    <property type="entry name" value="PAC"/>
    <property type="match status" value="2"/>
</dbReference>
<keyword evidence="8" id="KW-0175">Coiled coil</keyword>
<feature type="domain" description="Response regulatory" evidence="11">
    <location>
        <begin position="934"/>
        <end position="1050"/>
    </location>
</feature>
<dbReference type="CDD" id="cd00082">
    <property type="entry name" value="HisKA"/>
    <property type="match status" value="1"/>
</dbReference>
<evidence type="ECO:0000256" key="2">
    <source>
        <dbReference type="ARBA" id="ARBA00012438"/>
    </source>
</evidence>
<dbReference type="RefSeq" id="WP_265265491.1">
    <property type="nucleotide sequence ID" value="NZ_JAIHOM010000081.1"/>
</dbReference>
<evidence type="ECO:0000313" key="15">
    <source>
        <dbReference type="Proteomes" id="UP001526426"/>
    </source>
</evidence>
<dbReference type="Pfam" id="PF02518">
    <property type="entry name" value="HATPase_c"/>
    <property type="match status" value="1"/>
</dbReference>
<dbReference type="PANTHER" id="PTHR43047:SF72">
    <property type="entry name" value="OSMOSENSING HISTIDINE PROTEIN KINASE SLN1"/>
    <property type="match status" value="1"/>
</dbReference>
<dbReference type="InterPro" id="IPR013767">
    <property type="entry name" value="PAS_fold"/>
</dbReference>
<dbReference type="Pfam" id="PF00512">
    <property type="entry name" value="HisKA"/>
    <property type="match status" value="1"/>
</dbReference>
<organism evidence="14 15">
    <name type="scientific">Spirulina subsalsa FACHB-351</name>
    <dbReference type="NCBI Taxonomy" id="234711"/>
    <lineage>
        <taxon>Bacteria</taxon>
        <taxon>Bacillati</taxon>
        <taxon>Cyanobacteriota</taxon>
        <taxon>Cyanophyceae</taxon>
        <taxon>Spirulinales</taxon>
        <taxon>Spirulinaceae</taxon>
        <taxon>Spirulina</taxon>
    </lineage>
</organism>
<dbReference type="InterPro" id="IPR029016">
    <property type="entry name" value="GAF-like_dom_sf"/>
</dbReference>
<dbReference type="CDD" id="cd00130">
    <property type="entry name" value="PAS"/>
    <property type="match status" value="2"/>
</dbReference>
<dbReference type="InterPro" id="IPR036890">
    <property type="entry name" value="HATPase_C_sf"/>
</dbReference>
<feature type="transmembrane region" description="Helical" evidence="9">
    <location>
        <begin position="21"/>
        <end position="43"/>
    </location>
</feature>
<keyword evidence="5" id="KW-0418">Kinase</keyword>
<dbReference type="NCBIfam" id="TIGR00229">
    <property type="entry name" value="sensory_box"/>
    <property type="match status" value="2"/>
</dbReference>
<keyword evidence="9" id="KW-0812">Transmembrane</keyword>
<evidence type="ECO:0000256" key="7">
    <source>
        <dbReference type="PROSITE-ProRule" id="PRU00169"/>
    </source>
</evidence>
<dbReference type="InterPro" id="IPR001610">
    <property type="entry name" value="PAC"/>
</dbReference>
<dbReference type="InterPro" id="IPR003661">
    <property type="entry name" value="HisK_dim/P_dom"/>
</dbReference>
<keyword evidence="15" id="KW-1185">Reference proteome</keyword>
<dbReference type="Gene3D" id="1.10.287.130">
    <property type="match status" value="1"/>
</dbReference>
<evidence type="ECO:0000259" key="11">
    <source>
        <dbReference type="PROSITE" id="PS50110"/>
    </source>
</evidence>
<dbReference type="SUPFAM" id="SSF55785">
    <property type="entry name" value="PYP-like sensor domain (PAS domain)"/>
    <property type="match status" value="3"/>
</dbReference>
<feature type="domain" description="PAC" evidence="13">
    <location>
        <begin position="364"/>
        <end position="419"/>
    </location>
</feature>
<dbReference type="CDD" id="cd16922">
    <property type="entry name" value="HATPase_EvgS-ArcB-TorS-like"/>
    <property type="match status" value="1"/>
</dbReference>
<dbReference type="Gene3D" id="3.40.50.2300">
    <property type="match status" value="1"/>
</dbReference>
<dbReference type="Gene3D" id="3.30.450.40">
    <property type="match status" value="1"/>
</dbReference>
<dbReference type="EC" id="2.7.13.3" evidence="2"/>
<dbReference type="SUPFAM" id="SSF55781">
    <property type="entry name" value="GAF domain-like"/>
    <property type="match status" value="1"/>
</dbReference>
<dbReference type="InterPro" id="IPR011006">
    <property type="entry name" value="CheY-like_superfamily"/>
</dbReference>
<dbReference type="Gene3D" id="3.30.450.20">
    <property type="entry name" value="PAS domain"/>
    <property type="match status" value="3"/>
</dbReference>
<evidence type="ECO:0000256" key="9">
    <source>
        <dbReference type="SAM" id="Phobius"/>
    </source>
</evidence>
<keyword evidence="9" id="KW-0472">Membrane</keyword>
<accession>A0ABT3L905</accession>
<dbReference type="SMART" id="SM00387">
    <property type="entry name" value="HATPase_c"/>
    <property type="match status" value="1"/>
</dbReference>
<evidence type="ECO:0000256" key="6">
    <source>
        <dbReference type="ARBA" id="ARBA00023012"/>
    </source>
</evidence>
<evidence type="ECO:0000256" key="3">
    <source>
        <dbReference type="ARBA" id="ARBA00022553"/>
    </source>
</evidence>
<dbReference type="SMART" id="SM00065">
    <property type="entry name" value="GAF"/>
    <property type="match status" value="1"/>
</dbReference>
<dbReference type="InterPro" id="IPR005467">
    <property type="entry name" value="His_kinase_dom"/>
</dbReference>
<name>A0ABT3L905_9CYAN</name>
<dbReference type="InterPro" id="IPR004358">
    <property type="entry name" value="Sig_transdc_His_kin-like_C"/>
</dbReference>
<dbReference type="Gene3D" id="3.30.565.10">
    <property type="entry name" value="Histidine kinase-like ATPase, C-terminal domain"/>
    <property type="match status" value="1"/>
</dbReference>
<comment type="catalytic activity">
    <reaction evidence="1">
        <text>ATP + protein L-histidine = ADP + protein N-phospho-L-histidine.</text>
        <dbReference type="EC" id="2.7.13.3"/>
    </reaction>
</comment>
<feature type="domain" description="PAS" evidence="12">
    <location>
        <begin position="420"/>
        <end position="475"/>
    </location>
</feature>
<dbReference type="PROSITE" id="PS50113">
    <property type="entry name" value="PAC"/>
    <property type="match status" value="2"/>
</dbReference>
<dbReference type="InterPro" id="IPR000700">
    <property type="entry name" value="PAS-assoc_C"/>
</dbReference>
<keyword evidence="4" id="KW-0808">Transferase</keyword>
<evidence type="ECO:0000256" key="4">
    <source>
        <dbReference type="ARBA" id="ARBA00022679"/>
    </source>
</evidence>
<sequence length="1150" mass="128654">MSFRPLSCWMAPVSLNRTLQLLGLMQCLAIASAVTLMVLFYGGMATPSLLSLLVWGVLFGSTTGLGLLFRYGQQQQTKAHQQVSLLRHYEQQLHYTLLGKKINQEIQSLLSLEEIFNTTAQEIGRILGVSRVIVHLYQPETDEKQSDRVGTLTIQDLYTVAPYEIDPALTIPVWKKSYAEFVLSQERAITSVNTAEDPQLGEYQALAAQLQIQSLLLVRTAFQGVANGLIAIHQCVDQRRWTLEEIELVESLAVTVGMAIAQVARLDAEQAENHQLQAEVAQRKQITQELRASQERLAFLVQQSPLGVIEWSKNWEIIAWNPAAERIFGYSAAEVLGKQGIELLVPSQARLKVDHTIGDLAVHQGGTYSINENITKTGKIIVCEWHNTVLVNDQGELVGFASMVSDITQRQRAEQELLEREERFRAIFENAGMGIGLTGLDGVIVESNPALQKLLGYSEEELKHLHFTDYTYPEDVNADVSLVGEVFAGVRENFSMEKRYVRKDGEVVWARMTLCAIREPDRTVRYTFCMTEDINDRKRAEAALLESETHNRAMLAAIPDLIIRLNGEGIYLGSAGSSQVRNLADESQVGQSVKAFMPLELAEQQIERIQQAIATGEPQIYEQKLDFGDTIQYEEVRIVLCGENEVLMMIRDISDRKQAELALQKAKEQAEAANRAKSQFLASMSHELRTPLNAILGFTQVVSRDDSLPSQHRESLAIINHSGEHLLNLINDILDLSKIEAGRMLLQETHFDLHTLIANLEEMLSLKARSQNLTLTCELSPYVPVYVLGDEGRLRQVLINLLSNALKFTPQGTIRLTVTVPPSYQGEEDQIVPITFSVTDTGLGIAEQELQHLFKAFEQTESGRQSQTGTGLGLSISQSFVQLMGGKITVQSQVNQGSTFSFTLPLQAVSFSPLLQNHNPNKVLGLAPGQPVYRILVVDDRWENRQLLLKLLEPIGFDVQTAANGQEAIDLWQTWQPHLIWMDMRMPVLDGYAATEKIKATLQGQATVIIALTASAFEEQRSMILDIGCDDFVRKPFPEQIIFNKMAQYLGAEYIYAETSPSSDAQSLPQSWTTEELFSYLKKLPADWTQSLYRSALETDPNSIHELCAELPSSEQPLVQTLETWVNDFRFDLITEFLEGYEQSGGGILG</sequence>
<dbReference type="InterPro" id="IPR013656">
    <property type="entry name" value="PAS_4"/>
</dbReference>
<dbReference type="InterPro" id="IPR000014">
    <property type="entry name" value="PAS"/>
</dbReference>
<evidence type="ECO:0000313" key="14">
    <source>
        <dbReference type="EMBL" id="MCW6037632.1"/>
    </source>
</evidence>
<dbReference type="InterPro" id="IPR003018">
    <property type="entry name" value="GAF"/>
</dbReference>
<evidence type="ECO:0000259" key="10">
    <source>
        <dbReference type="PROSITE" id="PS50109"/>
    </source>
</evidence>
<comment type="caution">
    <text evidence="14">The sequence shown here is derived from an EMBL/GenBank/DDBJ whole genome shotgun (WGS) entry which is preliminary data.</text>
</comment>
<dbReference type="Pfam" id="PF00072">
    <property type="entry name" value="Response_reg"/>
    <property type="match status" value="1"/>
</dbReference>
<dbReference type="SUPFAM" id="SSF55874">
    <property type="entry name" value="ATPase domain of HSP90 chaperone/DNA topoisomerase II/histidine kinase"/>
    <property type="match status" value="1"/>
</dbReference>
<dbReference type="SMART" id="SM00388">
    <property type="entry name" value="HisKA"/>
    <property type="match status" value="1"/>
</dbReference>
<dbReference type="InterPro" id="IPR001789">
    <property type="entry name" value="Sig_transdc_resp-reg_receiver"/>
</dbReference>
<dbReference type="Pfam" id="PF08448">
    <property type="entry name" value="PAS_4"/>
    <property type="match status" value="1"/>
</dbReference>
<feature type="transmembrane region" description="Helical" evidence="9">
    <location>
        <begin position="49"/>
        <end position="69"/>
    </location>
</feature>
<dbReference type="Pfam" id="PF00989">
    <property type="entry name" value="PAS"/>
    <property type="match status" value="2"/>
</dbReference>
<feature type="coiled-coil region" evidence="8">
    <location>
        <begin position="266"/>
        <end position="303"/>
    </location>
</feature>
<proteinExistence type="predicted"/>
<dbReference type="Proteomes" id="UP001526426">
    <property type="component" value="Unassembled WGS sequence"/>
</dbReference>
<feature type="modified residue" description="4-aspartylphosphate" evidence="7">
    <location>
        <position position="983"/>
    </location>
</feature>
<evidence type="ECO:0000259" key="13">
    <source>
        <dbReference type="PROSITE" id="PS50113"/>
    </source>
</evidence>
<protein>
    <recommendedName>
        <fullName evidence="2">histidine kinase</fullName>
        <ecNumber evidence="2">2.7.13.3</ecNumber>
    </recommendedName>
</protein>
<dbReference type="PROSITE" id="PS50110">
    <property type="entry name" value="RESPONSE_REGULATORY"/>
    <property type="match status" value="1"/>
</dbReference>
<dbReference type="SMART" id="SM00448">
    <property type="entry name" value="REC"/>
    <property type="match status" value="1"/>
</dbReference>
<dbReference type="EMBL" id="JAIHOM010000081">
    <property type="protein sequence ID" value="MCW6037632.1"/>
    <property type="molecule type" value="Genomic_DNA"/>
</dbReference>
<feature type="domain" description="PAC" evidence="13">
    <location>
        <begin position="494"/>
        <end position="546"/>
    </location>
</feature>
<reference evidence="14 15" key="1">
    <citation type="submission" date="2021-08" db="EMBL/GenBank/DDBJ databases">
        <title>Draft genome sequence of Spirulina subsalsa with high tolerance to salinity and hype-accumulation of phycocyanin.</title>
        <authorList>
            <person name="Pei H."/>
            <person name="Jiang L."/>
        </authorList>
    </citation>
    <scope>NUCLEOTIDE SEQUENCE [LARGE SCALE GENOMIC DNA]</scope>
    <source>
        <strain evidence="14 15">FACHB-351</strain>
    </source>
</reference>
<keyword evidence="6" id="KW-0902">Two-component regulatory system</keyword>
<dbReference type="InterPro" id="IPR035965">
    <property type="entry name" value="PAS-like_dom_sf"/>
</dbReference>
<evidence type="ECO:0000256" key="1">
    <source>
        <dbReference type="ARBA" id="ARBA00000085"/>
    </source>
</evidence>
<dbReference type="Pfam" id="PF01590">
    <property type="entry name" value="GAF"/>
    <property type="match status" value="1"/>
</dbReference>